<dbReference type="EMBL" id="KE148146">
    <property type="protein sequence ID" value="EPE09872.1"/>
    <property type="molecule type" value="Genomic_DNA"/>
</dbReference>
<dbReference type="Proteomes" id="UP000016923">
    <property type="component" value="Unassembled WGS sequence"/>
</dbReference>
<name>S3CAG6_OPHP1</name>
<feature type="compositionally biased region" description="Acidic residues" evidence="1">
    <location>
        <begin position="376"/>
        <end position="385"/>
    </location>
</feature>
<dbReference type="HOGENOM" id="CLU_036218_1_0_1"/>
<dbReference type="VEuPathDB" id="FungiDB:F503_04967"/>
<evidence type="ECO:0000256" key="1">
    <source>
        <dbReference type="SAM" id="MobiDB-lite"/>
    </source>
</evidence>
<sequence>MDLFAYSVAPAQFHDLSNSSSCSFSPSYSSFSLSPVCSPASSSPFAHITKPQLLLLRTTQQLLAWSSADAPPPPAASTMALSSDSALCQWALVLVLTALCLSLLLSLLVSAQIVARYTAAYWAAPREIATLLDAADSSLQENESYDRDVVARVPQREDKIRLGRMLQEIQRASDDLREDLNNVLVGGHSQQYGSTEAVGMSTGAAQLVDQKQPVRRKASQQHIAASTTAYCSSLSTSVSPQLRTVARILWAARRIHIEERVRRLDMLRMRFLVVYMSIVAATTTAAAEKTEKSAIIVAAAAVAVSTPAPAPATAPAAPPTTPAPGRASNSTSTTIAATKRTRTPPTKAAASRTVKLTKTTTPALKHISSSASSEDSSGDDSDSESDSSACSSPLMSAASMPTSPQSPRKTPASIVAASIAKAAADAVAAGDTNGKYHPGSPTSPGLSTPPTISEAPDTPPRSGRSHPFLRSITEQQQLRSPPATPDPTSPTPDIGGFRRKPTRRVTALGIRPPEASPENNHRAGWMGVVQELQRSPLLHKRHTSIEMSMARQTK</sequence>
<feature type="region of interest" description="Disordered" evidence="1">
    <location>
        <begin position="430"/>
        <end position="522"/>
    </location>
</feature>
<feature type="transmembrane region" description="Helical" evidence="2">
    <location>
        <begin position="89"/>
        <end position="109"/>
    </location>
</feature>
<keyword evidence="2" id="KW-1133">Transmembrane helix</keyword>
<keyword evidence="4" id="KW-1185">Reference proteome</keyword>
<reference evidence="3 4" key="1">
    <citation type="journal article" date="2013" name="BMC Genomics">
        <title>The genome and transcriptome of the pine saprophyte Ophiostoma piceae, and a comparison with the bark beetle-associated pine pathogen Grosmannia clavigera.</title>
        <authorList>
            <person name="Haridas S."/>
            <person name="Wang Y."/>
            <person name="Lim L."/>
            <person name="Massoumi Alamouti S."/>
            <person name="Jackman S."/>
            <person name="Docking R."/>
            <person name="Robertson G."/>
            <person name="Birol I."/>
            <person name="Bohlmann J."/>
            <person name="Breuil C."/>
        </authorList>
    </citation>
    <scope>NUCLEOTIDE SEQUENCE [LARGE SCALE GENOMIC DNA]</scope>
    <source>
        <strain evidence="3 4">UAMH 11346</strain>
    </source>
</reference>
<accession>S3CAG6</accession>
<dbReference type="eggNOG" id="ENOG502TKFQ">
    <property type="taxonomic scope" value="Eukaryota"/>
</dbReference>
<dbReference type="AlphaFoldDB" id="S3CAG6"/>
<protein>
    <submittedName>
        <fullName evidence="3">Uncharacterized protein</fullName>
    </submittedName>
</protein>
<keyword evidence="2" id="KW-0812">Transmembrane</keyword>
<proteinExistence type="predicted"/>
<feature type="compositionally biased region" description="Polar residues" evidence="1">
    <location>
        <begin position="399"/>
        <end position="408"/>
    </location>
</feature>
<evidence type="ECO:0000256" key="2">
    <source>
        <dbReference type="SAM" id="Phobius"/>
    </source>
</evidence>
<gene>
    <name evidence="3" type="ORF">F503_04967</name>
</gene>
<keyword evidence="2" id="KW-0472">Membrane</keyword>
<evidence type="ECO:0000313" key="3">
    <source>
        <dbReference type="EMBL" id="EPE09872.1"/>
    </source>
</evidence>
<feature type="compositionally biased region" description="Pro residues" evidence="1">
    <location>
        <begin position="308"/>
        <end position="322"/>
    </location>
</feature>
<feature type="region of interest" description="Disordered" evidence="1">
    <location>
        <begin position="308"/>
        <end position="412"/>
    </location>
</feature>
<feature type="compositionally biased region" description="Low complexity" evidence="1">
    <location>
        <begin position="438"/>
        <end position="451"/>
    </location>
</feature>
<dbReference type="STRING" id="1262450.S3CAG6"/>
<organism evidence="3 4">
    <name type="scientific">Ophiostoma piceae (strain UAMH 11346)</name>
    <name type="common">Sap stain fungus</name>
    <dbReference type="NCBI Taxonomy" id="1262450"/>
    <lineage>
        <taxon>Eukaryota</taxon>
        <taxon>Fungi</taxon>
        <taxon>Dikarya</taxon>
        <taxon>Ascomycota</taxon>
        <taxon>Pezizomycotina</taxon>
        <taxon>Sordariomycetes</taxon>
        <taxon>Sordariomycetidae</taxon>
        <taxon>Ophiostomatales</taxon>
        <taxon>Ophiostomataceae</taxon>
        <taxon>Ophiostoma</taxon>
    </lineage>
</organism>
<feature type="compositionally biased region" description="Low complexity" evidence="1">
    <location>
        <begin position="323"/>
        <end position="338"/>
    </location>
</feature>
<dbReference type="OrthoDB" id="3757673at2759"/>
<evidence type="ECO:0000313" key="4">
    <source>
        <dbReference type="Proteomes" id="UP000016923"/>
    </source>
</evidence>
<feature type="transmembrane region" description="Helical" evidence="2">
    <location>
        <begin position="269"/>
        <end position="287"/>
    </location>
</feature>